<comment type="cofactor">
    <cofactor evidence="1">
        <name>Zn(2+)</name>
        <dbReference type="ChEBI" id="CHEBI:29105"/>
    </cofactor>
</comment>
<feature type="transmembrane region" description="Helical" evidence="15">
    <location>
        <begin position="502"/>
        <end position="523"/>
    </location>
</feature>
<evidence type="ECO:0000256" key="7">
    <source>
        <dbReference type="ARBA" id="ARBA00022801"/>
    </source>
</evidence>
<keyword evidence="11" id="KW-0482">Metalloprotease</keyword>
<keyword evidence="5 15" id="KW-0812">Transmembrane</keyword>
<keyword evidence="13" id="KW-0325">Glycoprotein</keyword>
<dbReference type="PANTHER" id="PTHR12147:SF22">
    <property type="entry name" value="ENDOPLASMIC RETICULUM METALLOPEPTIDASE 1"/>
    <property type="match status" value="1"/>
</dbReference>
<evidence type="ECO:0000256" key="1">
    <source>
        <dbReference type="ARBA" id="ARBA00001947"/>
    </source>
</evidence>
<dbReference type="GeneTree" id="ENSGT00530000063839"/>
<feature type="transmembrane region" description="Helical" evidence="15">
    <location>
        <begin position="368"/>
        <end position="386"/>
    </location>
</feature>
<evidence type="ECO:0000256" key="14">
    <source>
        <dbReference type="ARBA" id="ARBA00070956"/>
    </source>
</evidence>
<dbReference type="GO" id="GO:0005789">
    <property type="term" value="C:endoplasmic reticulum membrane"/>
    <property type="evidence" value="ECO:0007669"/>
    <property type="project" value="UniProtKB-SubCell"/>
</dbReference>
<dbReference type="SUPFAM" id="SSF53187">
    <property type="entry name" value="Zn-dependent exopeptidases"/>
    <property type="match status" value="1"/>
</dbReference>
<organism evidence="19 20">
    <name type="scientific">Ciona intestinalis</name>
    <name type="common">Transparent sea squirt</name>
    <name type="synonym">Ascidia intestinalis</name>
    <dbReference type="NCBI Taxonomy" id="7719"/>
    <lineage>
        <taxon>Eukaryota</taxon>
        <taxon>Metazoa</taxon>
        <taxon>Chordata</taxon>
        <taxon>Tunicata</taxon>
        <taxon>Ascidiacea</taxon>
        <taxon>Phlebobranchia</taxon>
        <taxon>Cionidae</taxon>
        <taxon>Ciona</taxon>
    </lineage>
</organism>
<comment type="similarity">
    <text evidence="3">Belongs to the peptidase M28 family.</text>
</comment>
<evidence type="ECO:0000256" key="11">
    <source>
        <dbReference type="ARBA" id="ARBA00023049"/>
    </source>
</evidence>
<dbReference type="Proteomes" id="UP000008144">
    <property type="component" value="Chromosome 8"/>
</dbReference>
<dbReference type="GO" id="GO:0006508">
    <property type="term" value="P:proteolysis"/>
    <property type="evidence" value="ECO:0000318"/>
    <property type="project" value="GO_Central"/>
</dbReference>
<dbReference type="STRING" id="7719.ENSCINP00000035901"/>
<dbReference type="HOGENOM" id="CLU_007536_2_0_1"/>
<comment type="subcellular location">
    <subcellularLocation>
        <location evidence="2">Endoplasmic reticulum membrane</location>
        <topology evidence="2">Multi-pass membrane protein</topology>
    </subcellularLocation>
</comment>
<keyword evidence="20" id="KW-1185">Reference proteome</keyword>
<feature type="transmembrane region" description="Helical" evidence="15">
    <location>
        <begin position="407"/>
        <end position="431"/>
    </location>
</feature>
<evidence type="ECO:0000256" key="12">
    <source>
        <dbReference type="ARBA" id="ARBA00023136"/>
    </source>
</evidence>
<feature type="transmembrane region" description="Helical" evidence="15">
    <location>
        <begin position="20"/>
        <end position="39"/>
    </location>
</feature>
<dbReference type="Gene3D" id="3.40.630.10">
    <property type="entry name" value="Zn peptidases"/>
    <property type="match status" value="1"/>
</dbReference>
<feature type="domain" description="Peptidase M28" evidence="16">
    <location>
        <begin position="134"/>
        <end position="329"/>
    </location>
</feature>
<dbReference type="CDD" id="cd03875">
    <property type="entry name" value="M28_Fxna_like"/>
    <property type="match status" value="1"/>
</dbReference>
<dbReference type="MEROPS" id="M28.018"/>
<dbReference type="Pfam" id="PF22248">
    <property type="entry name" value="ERMP1_C"/>
    <property type="match status" value="1"/>
</dbReference>
<reference evidence="19" key="3">
    <citation type="submission" date="2025-08" db="UniProtKB">
        <authorList>
            <consortium name="Ensembl"/>
        </authorList>
    </citation>
    <scope>IDENTIFICATION</scope>
</reference>
<dbReference type="InterPro" id="IPR007484">
    <property type="entry name" value="Peptidase_M28"/>
</dbReference>
<evidence type="ECO:0000256" key="4">
    <source>
        <dbReference type="ARBA" id="ARBA00022670"/>
    </source>
</evidence>
<reference evidence="20" key="1">
    <citation type="journal article" date="2002" name="Science">
        <title>The draft genome of Ciona intestinalis: insights into chordate and vertebrate origins.</title>
        <authorList>
            <person name="Dehal P."/>
            <person name="Satou Y."/>
            <person name="Campbell R.K."/>
            <person name="Chapman J."/>
            <person name="Degnan B."/>
            <person name="De Tomaso A."/>
            <person name="Davidson B."/>
            <person name="Di Gregorio A."/>
            <person name="Gelpke M."/>
            <person name="Goodstein D.M."/>
            <person name="Harafuji N."/>
            <person name="Hastings K.E."/>
            <person name="Ho I."/>
            <person name="Hotta K."/>
            <person name="Huang W."/>
            <person name="Kawashima T."/>
            <person name="Lemaire P."/>
            <person name="Martinez D."/>
            <person name="Meinertzhagen I.A."/>
            <person name="Necula S."/>
            <person name="Nonaka M."/>
            <person name="Putnam N."/>
            <person name="Rash S."/>
            <person name="Saiga H."/>
            <person name="Satake M."/>
            <person name="Terry A."/>
            <person name="Yamada L."/>
            <person name="Wang H.G."/>
            <person name="Awazu S."/>
            <person name="Azumi K."/>
            <person name="Boore J."/>
            <person name="Branno M."/>
            <person name="Chin-Bow S."/>
            <person name="DeSantis R."/>
            <person name="Doyle S."/>
            <person name="Francino P."/>
            <person name="Keys D.N."/>
            <person name="Haga S."/>
            <person name="Hayashi H."/>
            <person name="Hino K."/>
            <person name="Imai K.S."/>
            <person name="Inaba K."/>
            <person name="Kano S."/>
            <person name="Kobayashi K."/>
            <person name="Kobayashi M."/>
            <person name="Lee B.I."/>
            <person name="Makabe K.W."/>
            <person name="Manohar C."/>
            <person name="Matassi G."/>
            <person name="Medina M."/>
            <person name="Mochizuki Y."/>
            <person name="Mount S."/>
            <person name="Morishita T."/>
            <person name="Miura S."/>
            <person name="Nakayama A."/>
            <person name="Nishizaka S."/>
            <person name="Nomoto H."/>
            <person name="Ohta F."/>
            <person name="Oishi K."/>
            <person name="Rigoutsos I."/>
            <person name="Sano M."/>
            <person name="Sasaki A."/>
            <person name="Sasakura Y."/>
            <person name="Shoguchi E."/>
            <person name="Shin-i T."/>
            <person name="Spagnuolo A."/>
            <person name="Stainier D."/>
            <person name="Suzuki M.M."/>
            <person name="Tassy O."/>
            <person name="Takatori N."/>
            <person name="Tokuoka M."/>
            <person name="Yagi K."/>
            <person name="Yoshizaki F."/>
            <person name="Wada S."/>
            <person name="Zhang C."/>
            <person name="Hyatt P.D."/>
            <person name="Larimer F."/>
            <person name="Detter C."/>
            <person name="Doggett N."/>
            <person name="Glavina T."/>
            <person name="Hawkins T."/>
            <person name="Richardson P."/>
            <person name="Lucas S."/>
            <person name="Kohara Y."/>
            <person name="Levine M."/>
            <person name="Satoh N."/>
            <person name="Rokhsar D.S."/>
        </authorList>
    </citation>
    <scope>NUCLEOTIDE SEQUENCE [LARGE SCALE GENOMIC DNA]</scope>
</reference>
<dbReference type="InterPro" id="IPR053974">
    <property type="entry name" value="ERMP1_1-A_TM"/>
</dbReference>
<dbReference type="FunFam" id="3.40.630.10:FF:000008">
    <property type="entry name" value="Endoplasmic reticulum metallopeptidase 1"/>
    <property type="match status" value="1"/>
</dbReference>
<dbReference type="Pfam" id="PF22249">
    <property type="entry name" value="ERMP1-TM"/>
    <property type="match status" value="1"/>
</dbReference>
<feature type="transmembrane region" description="Helical" evidence="15">
    <location>
        <begin position="437"/>
        <end position="459"/>
    </location>
</feature>
<dbReference type="AlphaFoldDB" id="H2Y1W6"/>
<keyword evidence="8" id="KW-0256">Endoplasmic reticulum</keyword>
<keyword evidence="9" id="KW-0862">Zinc</keyword>
<protein>
    <recommendedName>
        <fullName evidence="14">Endoplasmic reticulum metallopeptidase 1</fullName>
    </recommendedName>
</protein>
<dbReference type="Ensembl" id="ENSCINT00000030663.1">
    <property type="protein sequence ID" value="ENSCINP00000035901.1"/>
    <property type="gene ID" value="ENSCING00000022969.1"/>
</dbReference>
<sequence length="879" mass="97958">SSHKKGTSLYTDLLVPSKQWTLIYFGFHLCLLFIVNFSYHSLPKSKLASEAHQLDFIEENARIHLHELVSLGHRPAGSIANEIDAVNYILATVENIKQNAQPNVNIETSLQHPTGSFSIDFLGGFASYYSNITNTVVKLSPVKHQAKDALLLNCHTDSVSGGPGASDDAVACSVLLEVMRAMSRSKEELQHSIIFLFNGAEENVLQASHGFITQHPWAKEVQAFINLEAAGAGGKEIVFQTGPSNPWLALAWAQNAPHPFGSVLAQEVFQSGIIPSDTDFRIFRDYGKIPGIDLAYMKNGYVYHTIYDNEDMILPGCIQRAGENILAVVRHLVNSPSSMLSDPSSYRHGALAFMDILSVYMITLPMRMLYLLNLLVCGATFFILETTNLSSKLSCAFHWGKLLLKALAVNLISWVASFVAVTCVAVFLTAIGSTMSFYSKPVFSVFLYVPPALAAMLSVHEFAKNKLFQNVGNCWKIERLFFHSTLLLWSACLFYLNRSGILSSIILLVCLLSLLTLSLLSLIDTRGTSKVILHLLSSSLPSIIMLSHSFLIMELFIPLCGRLGNVVPPDLVIGFLVAFTLCLTFSFSSNLFYVTSSMKIIVRIFIKTSVLSIMAAISPYGFPYSYSATEPTPKRLFLQHTAREFHNMHGEVTRTDSGVWTNCLDYPCFSYDIGSKAIQNTPTKPCSGLFCESPWAIPCHKLVIKSRYVISPPPSDDITNQYPMTFQLTKNSTTRTYTRRYNFVITGPDHMALQFAPLSTHRTHAKLTSWSIDDDISLGRTTPSAQSPDWYFIYFGSGLDPLPWKPWLELTITEDSSLPHPSGRRDLPSLEIAHSGQYYSKDRNIPVPGQTPELKEIMSDLHDWVTPMAWVSLYKSYLF</sequence>
<reference evidence="19" key="2">
    <citation type="journal article" date="2008" name="Genome Biol.">
        <title>Improved genome assembly and evidence-based global gene model set for the chordate Ciona intestinalis: new insight into intron and operon populations.</title>
        <authorList>
            <person name="Satou Y."/>
            <person name="Mineta K."/>
            <person name="Ogasawara M."/>
            <person name="Sasakura Y."/>
            <person name="Shoguchi E."/>
            <person name="Ueno K."/>
            <person name="Yamada L."/>
            <person name="Matsumoto J."/>
            <person name="Wasserscheid J."/>
            <person name="Dewar K."/>
            <person name="Wiley G.B."/>
            <person name="Macmil S.L."/>
            <person name="Roe B.A."/>
            <person name="Zeller R.W."/>
            <person name="Hastings K.E."/>
            <person name="Lemaire P."/>
            <person name="Lindquist E."/>
            <person name="Endo T."/>
            <person name="Hotta K."/>
            <person name="Inaba K."/>
        </authorList>
    </citation>
    <scope>NUCLEOTIDE SEQUENCE [LARGE SCALE GENOMIC DNA]</scope>
    <source>
        <strain evidence="19">wild type</strain>
    </source>
</reference>
<dbReference type="GO" id="GO:0008235">
    <property type="term" value="F:metalloexopeptidase activity"/>
    <property type="evidence" value="ECO:0007669"/>
    <property type="project" value="InterPro"/>
</dbReference>
<evidence type="ECO:0000256" key="13">
    <source>
        <dbReference type="ARBA" id="ARBA00023180"/>
    </source>
</evidence>
<evidence type="ECO:0000256" key="5">
    <source>
        <dbReference type="ARBA" id="ARBA00022692"/>
    </source>
</evidence>
<evidence type="ECO:0000256" key="15">
    <source>
        <dbReference type="SAM" id="Phobius"/>
    </source>
</evidence>
<name>H2Y1W6_CIOIN</name>
<evidence type="ECO:0000313" key="20">
    <source>
        <dbReference type="Proteomes" id="UP000008144"/>
    </source>
</evidence>
<evidence type="ECO:0000256" key="10">
    <source>
        <dbReference type="ARBA" id="ARBA00022989"/>
    </source>
</evidence>
<dbReference type="EMBL" id="EAAA01002690">
    <property type="status" value="NOT_ANNOTATED_CDS"/>
    <property type="molecule type" value="Genomic_DNA"/>
</dbReference>
<accession>H2Y1W6</accession>
<keyword evidence="10 15" id="KW-1133">Transmembrane helix</keyword>
<feature type="domain" description="Endoplasmic reticulum metallopeptidase 1/1-A TM" evidence="18">
    <location>
        <begin position="403"/>
        <end position="610"/>
    </location>
</feature>
<keyword evidence="4" id="KW-0645">Protease</keyword>
<evidence type="ECO:0000259" key="17">
    <source>
        <dbReference type="Pfam" id="PF22248"/>
    </source>
</evidence>
<evidence type="ECO:0000256" key="3">
    <source>
        <dbReference type="ARBA" id="ARBA00010918"/>
    </source>
</evidence>
<dbReference type="InterPro" id="IPR048024">
    <property type="entry name" value="Fxna-like_M28_dom"/>
</dbReference>
<evidence type="ECO:0000256" key="6">
    <source>
        <dbReference type="ARBA" id="ARBA00022723"/>
    </source>
</evidence>
<feature type="domain" description="Endoplasmic reticulum metallopeptidase 1-like C-terminal" evidence="17">
    <location>
        <begin position="631"/>
        <end position="877"/>
    </location>
</feature>
<proteinExistence type="inferred from homology"/>
<feature type="transmembrane region" description="Helical" evidence="15">
    <location>
        <begin position="535"/>
        <end position="559"/>
    </location>
</feature>
<evidence type="ECO:0000256" key="8">
    <source>
        <dbReference type="ARBA" id="ARBA00022824"/>
    </source>
</evidence>
<feature type="transmembrane region" description="Helical" evidence="15">
    <location>
        <begin position="571"/>
        <end position="593"/>
    </location>
</feature>
<evidence type="ECO:0000256" key="2">
    <source>
        <dbReference type="ARBA" id="ARBA00004477"/>
    </source>
</evidence>
<keyword evidence="6" id="KW-0479">Metal-binding</keyword>
<dbReference type="InterPro" id="IPR045175">
    <property type="entry name" value="M28_fam"/>
</dbReference>
<reference evidence="19" key="4">
    <citation type="submission" date="2025-09" db="UniProtKB">
        <authorList>
            <consortium name="Ensembl"/>
        </authorList>
    </citation>
    <scope>IDENTIFICATION</scope>
</reference>
<evidence type="ECO:0000259" key="18">
    <source>
        <dbReference type="Pfam" id="PF22249"/>
    </source>
</evidence>
<dbReference type="OMA" id="WNNTIGA"/>
<evidence type="ECO:0000313" key="19">
    <source>
        <dbReference type="Ensembl" id="ENSCINP00000035901.1"/>
    </source>
</evidence>
<keyword evidence="7" id="KW-0378">Hydrolase</keyword>
<dbReference type="FunCoup" id="H2Y1W6">
    <property type="interactions" value="31"/>
</dbReference>
<evidence type="ECO:0000256" key="9">
    <source>
        <dbReference type="ARBA" id="ARBA00022833"/>
    </source>
</evidence>
<feature type="transmembrane region" description="Helical" evidence="15">
    <location>
        <begin position="600"/>
        <end position="622"/>
    </location>
</feature>
<evidence type="ECO:0000259" key="16">
    <source>
        <dbReference type="Pfam" id="PF04389"/>
    </source>
</evidence>
<dbReference type="GO" id="GO:0046872">
    <property type="term" value="F:metal ion binding"/>
    <property type="evidence" value="ECO:0007669"/>
    <property type="project" value="UniProtKB-KW"/>
</dbReference>
<dbReference type="InParanoid" id="H2Y1W6"/>
<keyword evidence="12 15" id="KW-0472">Membrane</keyword>
<dbReference type="InterPro" id="IPR053973">
    <property type="entry name" value="ERMP1-like_C"/>
</dbReference>
<dbReference type="Pfam" id="PF04389">
    <property type="entry name" value="Peptidase_M28"/>
    <property type="match status" value="1"/>
</dbReference>
<dbReference type="PANTHER" id="PTHR12147">
    <property type="entry name" value="METALLOPEPTIDASE M28 FAMILY MEMBER"/>
    <property type="match status" value="1"/>
</dbReference>